<comment type="caution">
    <text evidence="1">The sequence shown here is derived from an EMBL/GenBank/DDBJ whole genome shotgun (WGS) entry which is preliminary data.</text>
</comment>
<reference evidence="1" key="1">
    <citation type="submission" date="2018-11" db="EMBL/GenBank/DDBJ databases">
        <title>Genomes From Bacteria Associated with the Canine Oral Cavity: a Test Case for Automated Genome-Based Taxonomic Assignment.</title>
        <authorList>
            <person name="Coil D.A."/>
            <person name="Jospin G."/>
            <person name="Darling A.E."/>
            <person name="Wallis C."/>
            <person name="Davis I.J."/>
            <person name="Harris S."/>
            <person name="Eisen J.A."/>
            <person name="Holcombe L.J."/>
            <person name="O'Flynn C."/>
        </authorList>
    </citation>
    <scope>NUCLEOTIDE SEQUENCE [LARGE SCALE GENOMIC DNA]</scope>
    <source>
        <strain evidence="1">OH5060</strain>
    </source>
</reference>
<protein>
    <submittedName>
        <fullName evidence="1">Uncharacterized protein</fullName>
    </submittedName>
</protein>
<dbReference type="AlphaFoldDB" id="A0A3P1VU89"/>
<gene>
    <name evidence="1" type="ORF">EII28_05710</name>
</gene>
<accession>A0A3P1VU89</accession>
<sequence>MKYEVSKILESIEDLQNNIREENYGELNDTWATSIQNAWLKGAKLDRHGVVWISSKYLHTLLRIKKDFVNYHLAIIGRPDAKYITGTEFISLLSTIFDAATTFRKRDYIRYSEKLYILIRDSDKAEVMRARYYEDLIDKKNKLKAQRIKKYKIEIDELTGANLKTQTAEFSHIRSVAIYPDLQLELDNGLIVNKKTHEIITEKGIQNEDDLYSLCLTKGWNTKWYNFYKQIFI</sequence>
<evidence type="ECO:0000313" key="1">
    <source>
        <dbReference type="EMBL" id="RRD37365.1"/>
    </source>
</evidence>
<dbReference type="EMBL" id="RQZD01000010">
    <property type="protein sequence ID" value="RRD37365.1"/>
    <property type="molecule type" value="Genomic_DNA"/>
</dbReference>
<organism evidence="1">
    <name type="scientific">Fusobacterium nucleatum</name>
    <dbReference type="NCBI Taxonomy" id="851"/>
    <lineage>
        <taxon>Bacteria</taxon>
        <taxon>Fusobacteriati</taxon>
        <taxon>Fusobacteriota</taxon>
        <taxon>Fusobacteriia</taxon>
        <taxon>Fusobacteriales</taxon>
        <taxon>Fusobacteriaceae</taxon>
        <taxon>Fusobacterium</taxon>
    </lineage>
</organism>
<name>A0A3P1VU89_FUSNU</name>
<proteinExistence type="predicted"/>